<evidence type="ECO:0000256" key="2">
    <source>
        <dbReference type="ARBA" id="ARBA00022574"/>
    </source>
</evidence>
<dbReference type="EMBL" id="JARBHA010000009">
    <property type="protein sequence ID" value="KAJ9692808.1"/>
    <property type="molecule type" value="Genomic_DNA"/>
</dbReference>
<gene>
    <name evidence="7" type="ORF">PVL29_011749</name>
</gene>
<dbReference type="PANTHER" id="PTHR44083:SF45">
    <property type="entry name" value="TOPLESS-RELATED PROTEIN 1"/>
    <property type="match status" value="1"/>
</dbReference>
<dbReference type="GO" id="GO:0006355">
    <property type="term" value="P:regulation of DNA-templated transcription"/>
    <property type="evidence" value="ECO:0007669"/>
    <property type="project" value="InterPro"/>
</dbReference>
<comment type="caution">
    <text evidence="7">The sequence shown here is derived from an EMBL/GenBank/DDBJ whole genome shotgun (WGS) entry which is preliminary data.</text>
</comment>
<reference evidence="7 8" key="1">
    <citation type="journal article" date="2023" name="BMC Biotechnol.">
        <title>Vitis rotundifolia cv Carlos genome sequencing.</title>
        <authorList>
            <person name="Huff M."/>
            <person name="Hulse-Kemp A."/>
            <person name="Scheffler B."/>
            <person name="Youngblood R."/>
            <person name="Simpson S."/>
            <person name="Babiker E."/>
            <person name="Staton M."/>
        </authorList>
    </citation>
    <scope>NUCLEOTIDE SEQUENCE [LARGE SCALE GENOMIC DNA]</scope>
    <source>
        <tissue evidence="7">Leaf</tissue>
    </source>
</reference>
<dbReference type="Proteomes" id="UP001168098">
    <property type="component" value="Unassembled WGS sequence"/>
</dbReference>
<dbReference type="Pfam" id="PF21359">
    <property type="entry name" value="zf_topless"/>
    <property type="match status" value="1"/>
</dbReference>
<keyword evidence="1" id="KW-0678">Repressor</keyword>
<dbReference type="InterPro" id="IPR011047">
    <property type="entry name" value="Quinoprotein_ADH-like_sf"/>
</dbReference>
<feature type="region of interest" description="Disordered" evidence="5">
    <location>
        <begin position="1089"/>
        <end position="1119"/>
    </location>
</feature>
<keyword evidence="3" id="KW-0677">Repeat</keyword>
<dbReference type="SUPFAM" id="SSF50998">
    <property type="entry name" value="Quinoprotein alcohol dehydrogenase-like"/>
    <property type="match status" value="1"/>
</dbReference>
<dbReference type="InterPro" id="IPR054080">
    <property type="entry name" value="TPR1-like_2nd"/>
</dbReference>
<evidence type="ECO:0000256" key="4">
    <source>
        <dbReference type="PROSITE-ProRule" id="PRU00221"/>
    </source>
</evidence>
<dbReference type="SMART" id="SM00668">
    <property type="entry name" value="CTLH"/>
    <property type="match status" value="1"/>
</dbReference>
<keyword evidence="2 4" id="KW-0853">WD repeat</keyword>
<dbReference type="Pfam" id="PF21889">
    <property type="entry name" value="TPR1-like_2nd"/>
    <property type="match status" value="1"/>
</dbReference>
<accession>A0AA38ZPB8</accession>
<dbReference type="PANTHER" id="PTHR44083">
    <property type="entry name" value="TOPLESS-RELATED PROTEIN 1-RELATED"/>
    <property type="match status" value="1"/>
</dbReference>
<dbReference type="AlphaFoldDB" id="A0AA38ZPB8"/>
<dbReference type="InterPro" id="IPR006595">
    <property type="entry name" value="CTLH_C"/>
</dbReference>
<evidence type="ECO:0000256" key="3">
    <source>
        <dbReference type="ARBA" id="ARBA00022737"/>
    </source>
</evidence>
<protein>
    <recommendedName>
        <fullName evidence="6">CTLH domain-containing protein</fullName>
    </recommendedName>
</protein>
<dbReference type="InterPro" id="IPR019775">
    <property type="entry name" value="WD40_repeat_CS"/>
</dbReference>
<evidence type="ECO:0000313" key="8">
    <source>
        <dbReference type="Proteomes" id="UP001168098"/>
    </source>
</evidence>
<dbReference type="SUPFAM" id="SSF50978">
    <property type="entry name" value="WD40 repeat-like"/>
    <property type="match status" value="1"/>
</dbReference>
<feature type="repeat" description="WD" evidence="4">
    <location>
        <begin position="435"/>
        <end position="478"/>
    </location>
</feature>
<dbReference type="SMART" id="SM00667">
    <property type="entry name" value="LisH"/>
    <property type="match status" value="1"/>
</dbReference>
<evidence type="ECO:0000256" key="1">
    <source>
        <dbReference type="ARBA" id="ARBA00022491"/>
    </source>
</evidence>
<feature type="compositionally biased region" description="Polar residues" evidence="5">
    <location>
        <begin position="1098"/>
        <end position="1119"/>
    </location>
</feature>
<dbReference type="PROSITE" id="PS00678">
    <property type="entry name" value="WD_REPEATS_1"/>
    <property type="match status" value="1"/>
</dbReference>
<dbReference type="Pfam" id="PF17814">
    <property type="entry name" value="LisH_TPL"/>
    <property type="match status" value="1"/>
</dbReference>
<evidence type="ECO:0000259" key="6">
    <source>
        <dbReference type="PROSITE" id="PS50897"/>
    </source>
</evidence>
<dbReference type="PROSITE" id="PS50082">
    <property type="entry name" value="WD_REPEATS_2"/>
    <property type="match status" value="3"/>
</dbReference>
<feature type="domain" description="CTLH" evidence="6">
    <location>
        <begin position="34"/>
        <end position="92"/>
    </location>
</feature>
<name>A0AA38ZPB8_VITRO</name>
<dbReference type="SUPFAM" id="SSF75011">
    <property type="entry name" value="3-carboxy-cis,cis-mucoante lactonizing enzyme"/>
    <property type="match status" value="1"/>
</dbReference>
<dbReference type="PROSITE" id="PS50897">
    <property type="entry name" value="CTLH"/>
    <property type="match status" value="1"/>
</dbReference>
<organism evidence="7 8">
    <name type="scientific">Vitis rotundifolia</name>
    <name type="common">Muscadine grape</name>
    <dbReference type="NCBI Taxonomy" id="103349"/>
    <lineage>
        <taxon>Eukaryota</taxon>
        <taxon>Viridiplantae</taxon>
        <taxon>Streptophyta</taxon>
        <taxon>Embryophyta</taxon>
        <taxon>Tracheophyta</taxon>
        <taxon>Spermatophyta</taxon>
        <taxon>Magnoliopsida</taxon>
        <taxon>eudicotyledons</taxon>
        <taxon>Gunneridae</taxon>
        <taxon>Pentapetalae</taxon>
        <taxon>rosids</taxon>
        <taxon>Vitales</taxon>
        <taxon>Vitaceae</taxon>
        <taxon>Viteae</taxon>
        <taxon>Vitis</taxon>
    </lineage>
</organism>
<evidence type="ECO:0000313" key="7">
    <source>
        <dbReference type="EMBL" id="KAJ9692808.1"/>
    </source>
</evidence>
<dbReference type="FunFam" id="2.130.10.10:FF:000479">
    <property type="entry name" value="Topless-related protein 3"/>
    <property type="match status" value="1"/>
</dbReference>
<dbReference type="SMART" id="SM00320">
    <property type="entry name" value="WD40"/>
    <property type="match status" value="10"/>
</dbReference>
<dbReference type="InterPro" id="IPR006594">
    <property type="entry name" value="LisH"/>
</dbReference>
<feature type="repeat" description="WD" evidence="4">
    <location>
        <begin position="580"/>
        <end position="611"/>
    </location>
</feature>
<dbReference type="GO" id="GO:0010072">
    <property type="term" value="P:primary shoot apical meristem specification"/>
    <property type="evidence" value="ECO:0007669"/>
    <property type="project" value="UniProtKB-ARBA"/>
</dbReference>
<evidence type="ECO:0000256" key="5">
    <source>
        <dbReference type="SAM" id="MobiDB-lite"/>
    </source>
</evidence>
<dbReference type="InterPro" id="IPR015943">
    <property type="entry name" value="WD40/YVTN_repeat-like_dom_sf"/>
</dbReference>
<dbReference type="Gene3D" id="2.130.10.10">
    <property type="entry name" value="YVTN repeat-like/Quinoprotein amine dehydrogenase"/>
    <property type="match status" value="3"/>
</dbReference>
<dbReference type="Pfam" id="PF00400">
    <property type="entry name" value="WD40"/>
    <property type="match status" value="3"/>
</dbReference>
<dbReference type="PROSITE" id="PS50294">
    <property type="entry name" value="WD_REPEATS_REGION"/>
    <property type="match status" value="2"/>
</dbReference>
<dbReference type="FunFam" id="2.130.10.10:FF:000558">
    <property type="entry name" value="Topless-related protein 1"/>
    <property type="match status" value="1"/>
</dbReference>
<keyword evidence="8" id="KW-1185">Reference proteome</keyword>
<proteinExistence type="predicted"/>
<dbReference type="InterPro" id="IPR054532">
    <property type="entry name" value="TPL_SMU1_LisH-like"/>
</dbReference>
<dbReference type="PROSITE" id="PS50896">
    <property type="entry name" value="LISH"/>
    <property type="match status" value="1"/>
</dbReference>
<dbReference type="InterPro" id="IPR048419">
    <property type="entry name" value="Topless_Znf"/>
</dbReference>
<dbReference type="InterPro" id="IPR027728">
    <property type="entry name" value="Topless_fam"/>
</dbReference>
<dbReference type="InterPro" id="IPR001680">
    <property type="entry name" value="WD40_rpt"/>
</dbReference>
<sequence length="1119" mass="123025">MSSLSRELVFLILQFLDEEKFKETVHKLEQESGFFFNMKYFEDEVHSGNWDEVEKYLSGFTKVDDNRYSMKIFFEIRKQKYLEALDKHDRSKAVEILVKDLKVFATFNEELFKEITQLLTLENFRENEQLSKYGDTKSARAIMLVELKKLIEANPLFRDKLQFPHLKNSRLRTLINQSLNWQHQLCKNPRPNPDIKTLFVDHTCGQPNGARAPSPANNPLLGSLPKAGGFPPLGAHGPFQPTPAPVPTPLWMSNPSTVTHPAVSGGPIGLGAPSIPGDSEHVAKRGRPMGISDEVNLPVNVLPVTFPGHGHSQAFNAPDDLPKTLVRNLTQGSSPMSMDFHPVQQTLLLVGTNVGDIGLWEVGSKEKLVSRNFKVWDLGACSLPLQAALAKDPGVSVNRIIWSPDGSLFGVAYSRHIVQIYSYHGGDDVRQHLEIDAHAGGVNDLAFSHPNKQLCVITCGDDKTIKVWDATNGTKQYTFEGHEAPVYSVCPHYKENIQFIFSTALDGKIKAWLYDNLGSRVDYDAPGRWCTTMAYSADGTRLFSCGTSKDGDSYIVEWNESEGAVKRTYQGFRKRSLGVVQFDTTKNRFLAAGDDFSIKFWDMDNVQLLTILDAEGGLPGLPASPRIRFNKDGTLLAVSANENSIKILANSDGLRLLRTFDNLSYDASRASESVTKPAINSISAAAAAAAATSAGLADRGASVVAIAGMNGDARNMGDVKPRLAEETNDKSKIWKLTEINETSQCRSLRLQENLRITKISRLIYTNSGNAILALASNAIHFLWKWQRNDRNSSGKATATVAPQLWQPTSGILMTNDVADTNPEEAVPCFALSKNDSYVMSASGGKISLFNMMTFKTMTTFMPPPPAATFLAFHPQDNNIIAIGMDDSTIQIYNVRVDEVKSKLKGHSKRITGLAFSHVLNVLVSSGADAQLCVWNSDGWEKQKTRFLPVPAGRTSTGQSDTRVQFHQDQTHFLVVHETQLAIYEATKLDRVKEWVQREAAAPISHATFSCDSLLVYASFLDATVCVFSAANLRLRCRINPTAYLPASVSNSNVHPLVIAAHPQEPNQFALGLSDGGVCVFEPLESEGKWGVPPPVENGSASSVPATPSVGPSGSDQPQR</sequence>
<feature type="repeat" description="WD" evidence="4">
    <location>
        <begin position="903"/>
        <end position="935"/>
    </location>
</feature>
<dbReference type="InterPro" id="IPR036322">
    <property type="entry name" value="WD40_repeat_dom_sf"/>
</dbReference>